<organism evidence="2">
    <name type="scientific">Chromera velia CCMP2878</name>
    <dbReference type="NCBI Taxonomy" id="1169474"/>
    <lineage>
        <taxon>Eukaryota</taxon>
        <taxon>Sar</taxon>
        <taxon>Alveolata</taxon>
        <taxon>Colpodellida</taxon>
        <taxon>Chromeraceae</taxon>
        <taxon>Chromera</taxon>
    </lineage>
</organism>
<feature type="compositionally biased region" description="Basic and acidic residues" evidence="1">
    <location>
        <begin position="39"/>
        <end position="49"/>
    </location>
</feature>
<feature type="region of interest" description="Disordered" evidence="1">
    <location>
        <begin position="1"/>
        <end position="102"/>
    </location>
</feature>
<gene>
    <name evidence="2" type="ORF">Cvel_5861</name>
</gene>
<dbReference type="AlphaFoldDB" id="A0A0G4H7Z5"/>
<dbReference type="EMBL" id="CDMZ01001972">
    <property type="protein sequence ID" value="CEM39996.1"/>
    <property type="molecule type" value="Genomic_DNA"/>
</dbReference>
<proteinExistence type="predicted"/>
<accession>A0A0G4H7Z5</accession>
<name>A0A0G4H7Z5_9ALVE</name>
<reference evidence="2" key="1">
    <citation type="submission" date="2014-11" db="EMBL/GenBank/DDBJ databases">
        <authorList>
            <person name="Otto D Thomas"/>
            <person name="Naeem Raeece"/>
        </authorList>
    </citation>
    <scope>NUCLEOTIDE SEQUENCE</scope>
</reference>
<evidence type="ECO:0000256" key="1">
    <source>
        <dbReference type="SAM" id="MobiDB-lite"/>
    </source>
</evidence>
<evidence type="ECO:0000313" key="2">
    <source>
        <dbReference type="EMBL" id="CEM39996.1"/>
    </source>
</evidence>
<protein>
    <submittedName>
        <fullName evidence="2">Uncharacterized protein</fullName>
    </submittedName>
</protein>
<dbReference type="VEuPathDB" id="CryptoDB:Cvel_5861"/>
<sequence>MLSGGRAEMEENGGGGSSAPEHALVVMSDVEGDGDVEMECVRESQRFSEADSLGQRGAEGETQEAPQKRERGAAGGPRGRKQGRSSQSPNARFGLLKRPSETSILPAIRRQMWIRSGLSRRGQFNGSRGGLPSSFNAIRTLTLKELRDQLMAMQNSD</sequence>